<protein>
    <submittedName>
        <fullName evidence="2">Uncharacterized protein</fullName>
    </submittedName>
</protein>
<dbReference type="RefSeq" id="WP_162413249.1">
    <property type="nucleotide sequence ID" value="NZ_JAHQXE010000003.1"/>
</dbReference>
<accession>A0AA41G319</accession>
<gene>
    <name evidence="2" type="ORF">KTS37_12505</name>
</gene>
<dbReference type="EMBL" id="JAHQXE010000003">
    <property type="protein sequence ID" value="MBV0902611.1"/>
    <property type="molecule type" value="Genomic_DNA"/>
</dbReference>
<feature type="transmembrane region" description="Helical" evidence="1">
    <location>
        <begin position="12"/>
        <end position="32"/>
    </location>
</feature>
<reference evidence="2" key="1">
    <citation type="submission" date="2021-06" db="EMBL/GenBank/DDBJ databases">
        <title>New haloarchaea isolates fom saline soil.</title>
        <authorList>
            <person name="Duran-Viseras A."/>
            <person name="Sanchez-Porro C.S."/>
            <person name="Ventosa A."/>
        </authorList>
    </citation>
    <scope>NUCLEOTIDE SEQUENCE</scope>
    <source>
        <strain evidence="2">JCM 18369</strain>
    </source>
</reference>
<keyword evidence="1" id="KW-0472">Membrane</keyword>
<keyword evidence="3" id="KW-1185">Reference proteome</keyword>
<organism evidence="2 3">
    <name type="scientific">Haloarcula salina</name>
    <dbReference type="NCBI Taxonomy" id="1429914"/>
    <lineage>
        <taxon>Archaea</taxon>
        <taxon>Methanobacteriati</taxon>
        <taxon>Methanobacteriota</taxon>
        <taxon>Stenosarchaea group</taxon>
        <taxon>Halobacteria</taxon>
        <taxon>Halobacteriales</taxon>
        <taxon>Haloarculaceae</taxon>
        <taxon>Haloarcula</taxon>
    </lineage>
</organism>
<keyword evidence="1" id="KW-0812">Transmembrane</keyword>
<evidence type="ECO:0000313" key="3">
    <source>
        <dbReference type="Proteomes" id="UP001166304"/>
    </source>
</evidence>
<evidence type="ECO:0000313" key="2">
    <source>
        <dbReference type="EMBL" id="MBV0902611.1"/>
    </source>
</evidence>
<feature type="transmembrane region" description="Helical" evidence="1">
    <location>
        <begin position="44"/>
        <end position="64"/>
    </location>
</feature>
<proteinExistence type="predicted"/>
<dbReference type="AlphaFoldDB" id="A0AA41G319"/>
<comment type="caution">
    <text evidence="2">The sequence shown here is derived from an EMBL/GenBank/DDBJ whole genome shotgun (WGS) entry which is preliminary data.</text>
</comment>
<dbReference type="Proteomes" id="UP001166304">
    <property type="component" value="Unassembled WGS sequence"/>
</dbReference>
<evidence type="ECO:0000256" key="1">
    <source>
        <dbReference type="SAM" id="Phobius"/>
    </source>
</evidence>
<keyword evidence="1" id="KW-1133">Transmembrane helix</keyword>
<name>A0AA41G319_9EURY</name>
<sequence length="68" mass="6708">MPDLGSPVGFDLATVLTGSGLTLLLSAAIAAYGNRLSFDPAELYALSGAGLIVAGVGFGALLVATGRR</sequence>